<organism evidence="2 3">
    <name type="scientific">Rousettus aegyptiacus</name>
    <name type="common">Egyptian fruit bat</name>
    <name type="synonym">Pteropus aegyptiacus</name>
    <dbReference type="NCBI Taxonomy" id="9407"/>
    <lineage>
        <taxon>Eukaryota</taxon>
        <taxon>Metazoa</taxon>
        <taxon>Chordata</taxon>
        <taxon>Craniata</taxon>
        <taxon>Vertebrata</taxon>
        <taxon>Euteleostomi</taxon>
        <taxon>Mammalia</taxon>
        <taxon>Eutheria</taxon>
        <taxon>Laurasiatheria</taxon>
        <taxon>Chiroptera</taxon>
        <taxon>Yinpterochiroptera</taxon>
        <taxon>Pteropodoidea</taxon>
        <taxon>Pteropodidae</taxon>
        <taxon>Rousettinae</taxon>
        <taxon>Rousettus</taxon>
    </lineage>
</organism>
<sequence length="152" mass="16811">MRSALMSQTRPPWYHRSPCELRTGDPATARPWVGGVLDSETNCGVHSAPRASSVLSEAKQQARRGLPPLLLHCPLPPSGSRLLPPYRLLSRNQTLAAAPAAQHPHAERRPSCLPSADDGPSKREFIDQRWRSPDNPPLPHGVEISERNNNHF</sequence>
<feature type="region of interest" description="Disordered" evidence="1">
    <location>
        <begin position="1"/>
        <end position="25"/>
    </location>
</feature>
<feature type="compositionally biased region" description="Basic and acidic residues" evidence="1">
    <location>
        <begin position="119"/>
        <end position="132"/>
    </location>
</feature>
<gene>
    <name evidence="2" type="ORF">HJG63_008701</name>
</gene>
<proteinExistence type="predicted"/>
<feature type="region of interest" description="Disordered" evidence="1">
    <location>
        <begin position="95"/>
        <end position="152"/>
    </location>
</feature>
<evidence type="ECO:0000256" key="1">
    <source>
        <dbReference type="SAM" id="MobiDB-lite"/>
    </source>
</evidence>
<evidence type="ECO:0000313" key="3">
    <source>
        <dbReference type="Proteomes" id="UP000593571"/>
    </source>
</evidence>
<protein>
    <submittedName>
        <fullName evidence="2">Uncharacterized protein</fullName>
    </submittedName>
</protein>
<dbReference type="AlphaFoldDB" id="A0A7J8DIN0"/>
<feature type="compositionally biased region" description="Polar residues" evidence="1">
    <location>
        <begin position="1"/>
        <end position="10"/>
    </location>
</feature>
<keyword evidence="3" id="KW-1185">Reference proteome</keyword>
<accession>A0A7J8DIN0</accession>
<evidence type="ECO:0000313" key="2">
    <source>
        <dbReference type="EMBL" id="KAF6422915.1"/>
    </source>
</evidence>
<name>A0A7J8DIN0_ROUAE</name>
<dbReference type="EMBL" id="JACASE010000012">
    <property type="protein sequence ID" value="KAF6422915.1"/>
    <property type="molecule type" value="Genomic_DNA"/>
</dbReference>
<comment type="caution">
    <text evidence="2">The sequence shown here is derived from an EMBL/GenBank/DDBJ whole genome shotgun (WGS) entry which is preliminary data.</text>
</comment>
<feature type="compositionally biased region" description="Basic and acidic residues" evidence="1">
    <location>
        <begin position="143"/>
        <end position="152"/>
    </location>
</feature>
<dbReference type="Proteomes" id="UP000593571">
    <property type="component" value="Unassembled WGS sequence"/>
</dbReference>
<reference evidence="2 3" key="1">
    <citation type="journal article" date="2020" name="Nature">
        <title>Six reference-quality genomes reveal evolution of bat adaptations.</title>
        <authorList>
            <person name="Jebb D."/>
            <person name="Huang Z."/>
            <person name="Pippel M."/>
            <person name="Hughes G.M."/>
            <person name="Lavrichenko K."/>
            <person name="Devanna P."/>
            <person name="Winkler S."/>
            <person name="Jermiin L.S."/>
            <person name="Skirmuntt E.C."/>
            <person name="Katzourakis A."/>
            <person name="Burkitt-Gray L."/>
            <person name="Ray D.A."/>
            <person name="Sullivan K.A.M."/>
            <person name="Roscito J.G."/>
            <person name="Kirilenko B.M."/>
            <person name="Davalos L.M."/>
            <person name="Corthals A.P."/>
            <person name="Power M.L."/>
            <person name="Jones G."/>
            <person name="Ransome R.D."/>
            <person name="Dechmann D.K.N."/>
            <person name="Locatelli A.G."/>
            <person name="Puechmaille S.J."/>
            <person name="Fedrigo O."/>
            <person name="Jarvis E.D."/>
            <person name="Hiller M."/>
            <person name="Vernes S.C."/>
            <person name="Myers E.W."/>
            <person name="Teeling E.C."/>
        </authorList>
    </citation>
    <scope>NUCLEOTIDE SEQUENCE [LARGE SCALE GENOMIC DNA]</scope>
    <source>
        <strain evidence="2">MRouAeg1</strain>
        <tissue evidence="2">Muscle</tissue>
    </source>
</reference>